<accession>A0ACC2NUV0</accession>
<sequence>MLISSFNSIKVNDNAQSTAAIQMQMYNLMSCLMADFLNVSQLNPERTAMNIEVALLCALKTDMNYRAIPVTITRLSREDLIAIRRPPYIDAYILIFSEQITPRSPSESNSETRSPPPPYQTPSSASESLSEIGSPLRASSQYCYTPQADHSISYSPVSSNHCSTCCSCESRVDRVSRQLFNETSDE</sequence>
<keyword evidence="2" id="KW-1185">Reference proteome</keyword>
<gene>
    <name evidence="1" type="ORF">QAD02_010826</name>
</gene>
<protein>
    <submittedName>
        <fullName evidence="1">Uncharacterized protein</fullName>
    </submittedName>
</protein>
<name>A0ACC2NUV0_9HYME</name>
<proteinExistence type="predicted"/>
<dbReference type="EMBL" id="CM056742">
    <property type="protein sequence ID" value="KAJ8675040.1"/>
    <property type="molecule type" value="Genomic_DNA"/>
</dbReference>
<dbReference type="Proteomes" id="UP001239111">
    <property type="component" value="Chromosome 2"/>
</dbReference>
<organism evidence="1 2">
    <name type="scientific">Eretmocerus hayati</name>
    <dbReference type="NCBI Taxonomy" id="131215"/>
    <lineage>
        <taxon>Eukaryota</taxon>
        <taxon>Metazoa</taxon>
        <taxon>Ecdysozoa</taxon>
        <taxon>Arthropoda</taxon>
        <taxon>Hexapoda</taxon>
        <taxon>Insecta</taxon>
        <taxon>Pterygota</taxon>
        <taxon>Neoptera</taxon>
        <taxon>Endopterygota</taxon>
        <taxon>Hymenoptera</taxon>
        <taxon>Apocrita</taxon>
        <taxon>Proctotrupomorpha</taxon>
        <taxon>Chalcidoidea</taxon>
        <taxon>Aphelinidae</taxon>
        <taxon>Aphelininae</taxon>
        <taxon>Eretmocerus</taxon>
    </lineage>
</organism>
<comment type="caution">
    <text evidence="1">The sequence shown here is derived from an EMBL/GenBank/DDBJ whole genome shotgun (WGS) entry which is preliminary data.</text>
</comment>
<reference evidence="1" key="1">
    <citation type="submission" date="2023-04" db="EMBL/GenBank/DDBJ databases">
        <title>A chromosome-level genome assembly of the parasitoid wasp Eretmocerus hayati.</title>
        <authorList>
            <person name="Zhong Y."/>
            <person name="Liu S."/>
            <person name="Liu Y."/>
        </authorList>
    </citation>
    <scope>NUCLEOTIDE SEQUENCE</scope>
    <source>
        <strain evidence="1">ZJU_SS_LIU_2023</strain>
    </source>
</reference>
<evidence type="ECO:0000313" key="2">
    <source>
        <dbReference type="Proteomes" id="UP001239111"/>
    </source>
</evidence>
<evidence type="ECO:0000313" key="1">
    <source>
        <dbReference type="EMBL" id="KAJ8675040.1"/>
    </source>
</evidence>